<dbReference type="GO" id="GO:0008270">
    <property type="term" value="F:zinc ion binding"/>
    <property type="evidence" value="ECO:0007669"/>
    <property type="project" value="UniProtKB-UniRule"/>
</dbReference>
<dbReference type="InterPro" id="IPR001930">
    <property type="entry name" value="Peptidase_M1"/>
</dbReference>
<feature type="binding site" evidence="10">
    <location>
        <position position="336"/>
    </location>
    <ligand>
        <name>Zn(2+)</name>
        <dbReference type="ChEBI" id="CHEBI:29105"/>
        <note>catalytic</note>
    </ligand>
</feature>
<keyword evidence="8 12" id="KW-0482">Metalloprotease</keyword>
<keyword evidence="6 12" id="KW-0378">Hydrolase</keyword>
<gene>
    <name evidence="17" type="ORF">S2091_0644</name>
</gene>
<feature type="domain" description="ERAP1-like C-terminal" evidence="15">
    <location>
        <begin position="555"/>
        <end position="862"/>
    </location>
</feature>
<dbReference type="OrthoDB" id="100605at2"/>
<evidence type="ECO:0000256" key="6">
    <source>
        <dbReference type="ARBA" id="ARBA00022801"/>
    </source>
</evidence>
<dbReference type="Gene3D" id="2.60.40.1730">
    <property type="entry name" value="tricorn interacting facor f3 domain"/>
    <property type="match status" value="1"/>
</dbReference>
<feature type="domain" description="Peptidase M1 membrane alanine aminopeptidase" evidence="14">
    <location>
        <begin position="264"/>
        <end position="479"/>
    </location>
</feature>
<proteinExistence type="inferred from homology"/>
<evidence type="ECO:0000259" key="15">
    <source>
        <dbReference type="Pfam" id="PF11838"/>
    </source>
</evidence>
<accession>A0A2S9H3V6</accession>
<dbReference type="Gene3D" id="2.60.40.1910">
    <property type="match status" value="1"/>
</dbReference>
<keyword evidence="3 12" id="KW-0031">Aminopeptidase</keyword>
<dbReference type="Gene3D" id="1.25.50.20">
    <property type="match status" value="1"/>
</dbReference>
<dbReference type="CDD" id="cd09601">
    <property type="entry name" value="M1_APN-Q_like"/>
    <property type="match status" value="1"/>
</dbReference>
<dbReference type="PANTHER" id="PTHR11533">
    <property type="entry name" value="PROTEASE M1 ZINC METALLOPROTEASE"/>
    <property type="match status" value="1"/>
</dbReference>
<dbReference type="InterPro" id="IPR027268">
    <property type="entry name" value="Peptidase_M4/M1_CTD_sf"/>
</dbReference>
<evidence type="ECO:0000256" key="4">
    <source>
        <dbReference type="ARBA" id="ARBA00022670"/>
    </source>
</evidence>
<dbReference type="PANTHER" id="PTHR11533:SF174">
    <property type="entry name" value="PUROMYCIN-SENSITIVE AMINOPEPTIDASE-RELATED"/>
    <property type="match status" value="1"/>
</dbReference>
<feature type="binding site" evidence="10">
    <location>
        <position position="359"/>
    </location>
    <ligand>
        <name>Zn(2+)</name>
        <dbReference type="ChEBI" id="CHEBI:29105"/>
        <note>catalytic</note>
    </ligand>
</feature>
<evidence type="ECO:0000256" key="1">
    <source>
        <dbReference type="ARBA" id="ARBA00000098"/>
    </source>
</evidence>
<dbReference type="GO" id="GO:0016020">
    <property type="term" value="C:membrane"/>
    <property type="evidence" value="ECO:0007669"/>
    <property type="project" value="TreeGrafter"/>
</dbReference>
<evidence type="ECO:0000259" key="16">
    <source>
        <dbReference type="Pfam" id="PF17900"/>
    </source>
</evidence>
<evidence type="ECO:0000313" key="18">
    <source>
        <dbReference type="Proteomes" id="UP000237839"/>
    </source>
</evidence>
<evidence type="ECO:0000256" key="7">
    <source>
        <dbReference type="ARBA" id="ARBA00022833"/>
    </source>
</evidence>
<dbReference type="InterPro" id="IPR034016">
    <property type="entry name" value="M1_APN-typ"/>
</dbReference>
<dbReference type="PRINTS" id="PR00756">
    <property type="entry name" value="ALADIPTASE"/>
</dbReference>
<reference evidence="17 18" key="1">
    <citation type="submission" date="2018-02" db="EMBL/GenBank/DDBJ databases">
        <title>Solimicrobium silvestre gen. nov., sp. nov., isolated from alpine forest soil.</title>
        <authorList>
            <person name="Margesin R."/>
            <person name="Albuquerque L."/>
            <person name="Zhang D.-C."/>
            <person name="Froufe H.J.C."/>
            <person name="Severino R."/>
            <person name="Roxo I."/>
            <person name="Egas C."/>
            <person name="Da Costa M.S."/>
        </authorList>
    </citation>
    <scope>NUCLEOTIDE SEQUENCE [LARGE SCALE GENOMIC DNA]</scope>
    <source>
        <strain evidence="17 18">S20-91</strain>
    </source>
</reference>
<evidence type="ECO:0000256" key="13">
    <source>
        <dbReference type="SAM" id="SignalP"/>
    </source>
</evidence>
<dbReference type="Gene3D" id="1.10.390.10">
    <property type="entry name" value="Neutral Protease Domain 2"/>
    <property type="match status" value="1"/>
</dbReference>
<evidence type="ECO:0000256" key="5">
    <source>
        <dbReference type="ARBA" id="ARBA00022723"/>
    </source>
</evidence>
<evidence type="ECO:0000256" key="2">
    <source>
        <dbReference type="ARBA" id="ARBA00010136"/>
    </source>
</evidence>
<dbReference type="InterPro" id="IPR014782">
    <property type="entry name" value="Peptidase_M1_dom"/>
</dbReference>
<dbReference type="Pfam" id="PF17900">
    <property type="entry name" value="Peptidase_M1_N"/>
    <property type="match status" value="1"/>
</dbReference>
<keyword evidence="5 10" id="KW-0479">Metal-binding</keyword>
<evidence type="ECO:0000259" key="14">
    <source>
        <dbReference type="Pfam" id="PF01433"/>
    </source>
</evidence>
<evidence type="ECO:0000313" key="17">
    <source>
        <dbReference type="EMBL" id="PRC94641.1"/>
    </source>
</evidence>
<feature type="binding site" evidence="10">
    <location>
        <position position="340"/>
    </location>
    <ligand>
        <name>Zn(2+)</name>
        <dbReference type="ChEBI" id="CHEBI:29105"/>
        <note>catalytic</note>
    </ligand>
</feature>
<comment type="similarity">
    <text evidence="2 12">Belongs to the peptidase M1 family.</text>
</comment>
<sequence length="884" mass="96005">MHRHLISAAVLALVGFSCAPVFANSAVTSTPQTQTTTQLPRTVSPTHYALSLTPNAAAATFSANIKISINVLKPTSSITLNASDLAFQQVLLSSAHGKAALKASKISVNAEEETATFHFAHPIAKGSYTLDIAYTGVIGTQANGLFSVDYDTAAGHKRAIYTQFENSDARRLIPSWDEPAYKATFALEVTVPSTQMAVSNMPITSKTDLPDGRSVINFGMTPKMSTYLLFFGLGDFERATDSIDGTEVGVITQKGSLSQAAFPLAASKAILHEYNDYFGVRFPLPKLDNVAAPGSSQFFSAMENWGAIFTFEHGMLLDPSISTQGDKEVSFIIVAHEMAHQWFGDLVTMRWWDDLWLNEGFASWMENRMTERLHPEWNTKLGVVDVHESAMGLDSLSTTHPIVQRIDTVEQASQAFDEITYSKGESVIHMLEGYVGSDAWRDGVRIYMKAHAYSNTTSDDFWHSIEKATNKPISEIAHDFTLQPGIPMIKMGEVSCANGTTSVNLTQAEFSRDHLDKKSLTWHVPVTAQVLGAAPAQTLVADGKGTIQLAGCGPVLINAGQTGYFRTLYTPTQFAALAANFATITPIDQLGLMSDAWSLGLAGLQPMSDFLDLANVTPLTADPQIWNRIANTYSSIHQAYQADPLRQQQFDKFAIARLTPVMAKISWNAHADDTSAIINLRQQLISTLSQLNDPATINEANRRYAAPASDPTAFPVELRKVIMSVIALHADAATWEKLHAAAQTEKSAMMKDQLFYLIATSKDPALATRALEIAISDEPGATNSAGMISVVAHLHPDLAFDFAIAHLAQVEKLVDASSRSRYLPRVASGSAEPAMVDKLNAYANAHLTPSALGSTKTAIASINYHIKVRSQRLPAIDAWLAAHK</sequence>
<evidence type="ECO:0000256" key="10">
    <source>
        <dbReference type="PIRSR" id="PIRSR634016-3"/>
    </source>
</evidence>
<dbReference type="GO" id="GO:0016285">
    <property type="term" value="F:alanyl aminopeptidase activity"/>
    <property type="evidence" value="ECO:0007669"/>
    <property type="project" value="UniProtKB-EC"/>
</dbReference>
<dbReference type="AlphaFoldDB" id="A0A2S9H3V6"/>
<dbReference type="EC" id="3.4.11.-" evidence="12"/>
<evidence type="ECO:0000256" key="11">
    <source>
        <dbReference type="PIRSR" id="PIRSR634016-4"/>
    </source>
</evidence>
<dbReference type="EMBL" id="PUGF01000002">
    <property type="protein sequence ID" value="PRC94641.1"/>
    <property type="molecule type" value="Genomic_DNA"/>
</dbReference>
<dbReference type="InterPro" id="IPR050344">
    <property type="entry name" value="Peptidase_M1_aminopeptidases"/>
</dbReference>
<dbReference type="GO" id="GO:0005737">
    <property type="term" value="C:cytoplasm"/>
    <property type="evidence" value="ECO:0007669"/>
    <property type="project" value="TreeGrafter"/>
</dbReference>
<comment type="catalytic activity">
    <reaction evidence="1">
        <text>Release of an N-terminal amino acid, Xaa-|-Yaa- from a peptide, amide or arylamide. Xaa is preferably Ala, but may be most amino acids including Pro (slow action). When a terminal hydrophobic residue is followed by a prolyl residue, the two may be released as an intact Xaa-Pro dipeptide.</text>
        <dbReference type="EC" id="3.4.11.2"/>
    </reaction>
</comment>
<feature type="domain" description="Aminopeptidase N-like N-terminal" evidence="16">
    <location>
        <begin position="45"/>
        <end position="228"/>
    </location>
</feature>
<dbReference type="SUPFAM" id="SSF55486">
    <property type="entry name" value="Metalloproteases ('zincins'), catalytic domain"/>
    <property type="match status" value="1"/>
</dbReference>
<dbReference type="GO" id="GO:0070006">
    <property type="term" value="F:metalloaminopeptidase activity"/>
    <property type="evidence" value="ECO:0007669"/>
    <property type="project" value="TreeGrafter"/>
</dbReference>
<dbReference type="RefSeq" id="WP_105530354.1">
    <property type="nucleotide sequence ID" value="NZ_PUGF01000002.1"/>
</dbReference>
<comment type="caution">
    <text evidence="17">The sequence shown here is derived from an EMBL/GenBank/DDBJ whole genome shotgun (WGS) entry which is preliminary data.</text>
</comment>
<evidence type="ECO:0000256" key="12">
    <source>
        <dbReference type="RuleBase" id="RU364040"/>
    </source>
</evidence>
<evidence type="ECO:0000256" key="9">
    <source>
        <dbReference type="PIRSR" id="PIRSR634016-1"/>
    </source>
</evidence>
<feature type="signal peptide" evidence="13">
    <location>
        <begin position="1"/>
        <end position="23"/>
    </location>
</feature>
<dbReference type="Pfam" id="PF01433">
    <property type="entry name" value="Peptidase_M1"/>
    <property type="match status" value="1"/>
</dbReference>
<dbReference type="GO" id="GO:0043171">
    <property type="term" value="P:peptide catabolic process"/>
    <property type="evidence" value="ECO:0007669"/>
    <property type="project" value="TreeGrafter"/>
</dbReference>
<evidence type="ECO:0000256" key="3">
    <source>
        <dbReference type="ARBA" id="ARBA00022438"/>
    </source>
</evidence>
<keyword evidence="18" id="KW-1185">Reference proteome</keyword>
<dbReference type="GO" id="GO:0005615">
    <property type="term" value="C:extracellular space"/>
    <property type="evidence" value="ECO:0007669"/>
    <property type="project" value="TreeGrafter"/>
</dbReference>
<keyword evidence="4 12" id="KW-0645">Protease</keyword>
<dbReference type="Proteomes" id="UP000237839">
    <property type="component" value="Unassembled WGS sequence"/>
</dbReference>
<protein>
    <recommendedName>
        <fullName evidence="12">Aminopeptidase</fullName>
        <ecNumber evidence="12">3.4.11.-</ecNumber>
    </recommendedName>
</protein>
<dbReference type="InterPro" id="IPR045357">
    <property type="entry name" value="Aminopeptidase_N-like_N"/>
</dbReference>
<dbReference type="FunFam" id="1.10.390.10:FF:000006">
    <property type="entry name" value="Puromycin-sensitive aminopeptidase"/>
    <property type="match status" value="1"/>
</dbReference>
<dbReference type="InterPro" id="IPR024571">
    <property type="entry name" value="ERAP1-like_C_dom"/>
</dbReference>
<dbReference type="InterPro" id="IPR042097">
    <property type="entry name" value="Aminopeptidase_N-like_N_sf"/>
</dbReference>
<dbReference type="GO" id="GO:0042277">
    <property type="term" value="F:peptide binding"/>
    <property type="evidence" value="ECO:0007669"/>
    <property type="project" value="TreeGrafter"/>
</dbReference>
<dbReference type="SUPFAM" id="SSF63737">
    <property type="entry name" value="Leukotriene A4 hydrolase N-terminal domain"/>
    <property type="match status" value="1"/>
</dbReference>
<feature type="site" description="Transition state stabilizer" evidence="11">
    <location>
        <position position="421"/>
    </location>
</feature>
<name>A0A2S9H3V6_9BURK</name>
<keyword evidence="13" id="KW-0732">Signal</keyword>
<feature type="active site" description="Proton acceptor" evidence="9">
    <location>
        <position position="337"/>
    </location>
</feature>
<evidence type="ECO:0000256" key="8">
    <source>
        <dbReference type="ARBA" id="ARBA00023049"/>
    </source>
</evidence>
<feature type="chain" id="PRO_5015741087" description="Aminopeptidase" evidence="13">
    <location>
        <begin position="24"/>
        <end position="884"/>
    </location>
</feature>
<dbReference type="GO" id="GO:0006508">
    <property type="term" value="P:proteolysis"/>
    <property type="evidence" value="ECO:0007669"/>
    <property type="project" value="UniProtKB-KW"/>
</dbReference>
<organism evidence="17 18">
    <name type="scientific">Solimicrobium silvestre</name>
    <dbReference type="NCBI Taxonomy" id="2099400"/>
    <lineage>
        <taxon>Bacteria</taxon>
        <taxon>Pseudomonadati</taxon>
        <taxon>Pseudomonadota</taxon>
        <taxon>Betaproteobacteria</taxon>
        <taxon>Burkholderiales</taxon>
        <taxon>Oxalobacteraceae</taxon>
        <taxon>Solimicrobium</taxon>
    </lineage>
</organism>
<dbReference type="Pfam" id="PF11838">
    <property type="entry name" value="ERAP1_C"/>
    <property type="match status" value="1"/>
</dbReference>
<comment type="cofactor">
    <cofactor evidence="10 12">
        <name>Zn(2+)</name>
        <dbReference type="ChEBI" id="CHEBI:29105"/>
    </cofactor>
    <text evidence="10 12">Binds 1 zinc ion per subunit.</text>
</comment>
<dbReference type="PROSITE" id="PS51257">
    <property type="entry name" value="PROKAR_LIPOPROTEIN"/>
    <property type="match status" value="1"/>
</dbReference>
<keyword evidence="7 10" id="KW-0862">Zinc</keyword>